<feature type="domain" description="HTH arsR-type" evidence="1">
    <location>
        <begin position="1"/>
        <end position="62"/>
    </location>
</feature>
<dbReference type="InterPro" id="IPR011991">
    <property type="entry name" value="ArsR-like_HTH"/>
</dbReference>
<dbReference type="InterPro" id="IPR036390">
    <property type="entry name" value="WH_DNA-bd_sf"/>
</dbReference>
<dbReference type="RefSeq" id="WP_156204640.1">
    <property type="nucleotide sequence ID" value="NZ_CP046457.1"/>
</dbReference>
<dbReference type="SUPFAM" id="SSF46785">
    <property type="entry name" value="Winged helix' DNA-binding domain"/>
    <property type="match status" value="1"/>
</dbReference>
<dbReference type="GO" id="GO:0003700">
    <property type="term" value="F:DNA-binding transcription factor activity"/>
    <property type="evidence" value="ECO:0007669"/>
    <property type="project" value="InterPro"/>
</dbReference>
<dbReference type="OrthoDB" id="9798835at2"/>
<dbReference type="InterPro" id="IPR001845">
    <property type="entry name" value="HTH_ArsR_DNA-bd_dom"/>
</dbReference>
<dbReference type="EMBL" id="CP046457">
    <property type="protein sequence ID" value="QGU00901.1"/>
    <property type="molecule type" value="Genomic_DNA"/>
</dbReference>
<dbReference type="CDD" id="cd00090">
    <property type="entry name" value="HTH_ARSR"/>
    <property type="match status" value="1"/>
</dbReference>
<sequence>MEIVDSQSNASCHLNKLKGAKLIKARKDAQWTYYSLNEKTLVEYPFIKTLLDDSLKNIEGLTQDQKRLILHREKESVQC</sequence>
<dbReference type="KEGG" id="salq:SYNTR_2307"/>
<evidence type="ECO:0000313" key="2">
    <source>
        <dbReference type="EMBL" id="QGU00901.1"/>
    </source>
</evidence>
<dbReference type="Proteomes" id="UP000426444">
    <property type="component" value="Chromosome"/>
</dbReference>
<dbReference type="PROSITE" id="PS50987">
    <property type="entry name" value="HTH_ARSR_2"/>
    <property type="match status" value="1"/>
</dbReference>
<dbReference type="AlphaFoldDB" id="A0A6I6DPP1"/>
<accession>A0A6I6DPP1</accession>
<evidence type="ECO:0000313" key="3">
    <source>
        <dbReference type="Proteomes" id="UP000426444"/>
    </source>
</evidence>
<gene>
    <name evidence="2" type="ORF">SYNTR_2307</name>
</gene>
<evidence type="ECO:0000259" key="1">
    <source>
        <dbReference type="PROSITE" id="PS50987"/>
    </source>
</evidence>
<name>A0A6I6DPP1_9FIRM</name>
<organism evidence="2 3">
    <name type="scientific">Candidatus Syntrophocurvum alkaliphilum</name>
    <dbReference type="NCBI Taxonomy" id="2293317"/>
    <lineage>
        <taxon>Bacteria</taxon>
        <taxon>Bacillati</taxon>
        <taxon>Bacillota</taxon>
        <taxon>Clostridia</taxon>
        <taxon>Eubacteriales</taxon>
        <taxon>Syntrophomonadaceae</taxon>
        <taxon>Candidatus Syntrophocurvum</taxon>
    </lineage>
</organism>
<proteinExistence type="predicted"/>
<dbReference type="Gene3D" id="1.10.10.10">
    <property type="entry name" value="Winged helix-like DNA-binding domain superfamily/Winged helix DNA-binding domain"/>
    <property type="match status" value="1"/>
</dbReference>
<keyword evidence="3" id="KW-1185">Reference proteome</keyword>
<dbReference type="InterPro" id="IPR036388">
    <property type="entry name" value="WH-like_DNA-bd_sf"/>
</dbReference>
<protein>
    <recommendedName>
        <fullName evidence="1">HTH arsR-type domain-containing protein</fullName>
    </recommendedName>
</protein>
<reference evidence="3" key="1">
    <citation type="journal article" date="2019" name="Microbiology">
        <title>Complete Genome Sequence of an Uncultured Bacterium of the Candidate Phylum Bipolaricaulota.</title>
        <authorList>
            <person name="Kadnikov V.V."/>
            <person name="Mardanov A.V."/>
            <person name="Beletsky A.V."/>
            <person name="Frank Y.A."/>
            <person name="Karnachuk O.V."/>
            <person name="Ravin N.V."/>
        </authorList>
    </citation>
    <scope>NUCLEOTIDE SEQUENCE [LARGE SCALE GENOMIC DNA]</scope>
</reference>